<dbReference type="Pfam" id="PF01063">
    <property type="entry name" value="Aminotran_4"/>
    <property type="match status" value="1"/>
</dbReference>
<dbReference type="NCBIfam" id="NF005800">
    <property type="entry name" value="PRK07650.1"/>
    <property type="match status" value="1"/>
</dbReference>
<gene>
    <name evidence="5" type="ORF">AF333_31255</name>
    <name evidence="6" type="ORF">SAMN04487909_13754</name>
</gene>
<evidence type="ECO:0000313" key="7">
    <source>
        <dbReference type="Proteomes" id="UP000037269"/>
    </source>
</evidence>
<evidence type="ECO:0000313" key="6">
    <source>
        <dbReference type="EMBL" id="SDK06642.1"/>
    </source>
</evidence>
<evidence type="ECO:0000313" key="5">
    <source>
        <dbReference type="EMBL" id="KON83468.1"/>
    </source>
</evidence>
<comment type="subunit">
    <text evidence="3">Homodimer.</text>
</comment>
<dbReference type="AlphaFoldDB" id="A0A0D1Y616"/>
<dbReference type="Gene3D" id="3.30.470.10">
    <property type="match status" value="1"/>
</dbReference>
<dbReference type="CDD" id="cd00449">
    <property type="entry name" value="PLPDE_IV"/>
    <property type="match status" value="1"/>
</dbReference>
<name>A0A0D1Y616_ANEMI</name>
<dbReference type="GO" id="GO:0008652">
    <property type="term" value="P:amino acid biosynthetic process"/>
    <property type="evidence" value="ECO:0007669"/>
    <property type="project" value="UniProtKB-ARBA"/>
</dbReference>
<dbReference type="Proteomes" id="UP000182836">
    <property type="component" value="Unassembled WGS sequence"/>
</dbReference>
<dbReference type="PANTHER" id="PTHR42743:SF11">
    <property type="entry name" value="AMINODEOXYCHORISMATE LYASE"/>
    <property type="match status" value="1"/>
</dbReference>
<dbReference type="GeneID" id="42309604"/>
<dbReference type="InterPro" id="IPR036038">
    <property type="entry name" value="Aminotransferase-like"/>
</dbReference>
<keyword evidence="7" id="KW-1185">Reference proteome</keyword>
<reference evidence="6 8" key="2">
    <citation type="submission" date="2016-10" db="EMBL/GenBank/DDBJ databases">
        <authorList>
            <person name="de Groot N.N."/>
        </authorList>
    </citation>
    <scope>NUCLEOTIDE SEQUENCE [LARGE SCALE GENOMIC DNA]</scope>
    <source>
        <strain evidence="6 8">DSM 2895</strain>
    </source>
</reference>
<dbReference type="FunFam" id="3.20.10.10:FF:000002">
    <property type="entry name" value="D-alanine aminotransferase"/>
    <property type="match status" value="1"/>
</dbReference>
<dbReference type="InterPro" id="IPR043131">
    <property type="entry name" value="BCAT-like_N"/>
</dbReference>
<dbReference type="Proteomes" id="UP000037269">
    <property type="component" value="Unassembled WGS sequence"/>
</dbReference>
<dbReference type="InterPro" id="IPR050571">
    <property type="entry name" value="Class-IV_PLP-Dep_Aminotrnsfr"/>
</dbReference>
<evidence type="ECO:0000256" key="2">
    <source>
        <dbReference type="ARBA" id="ARBA00009320"/>
    </source>
</evidence>
<proteinExistence type="inferred from homology"/>
<keyword evidence="6" id="KW-0456">Lyase</keyword>
<dbReference type="PANTHER" id="PTHR42743">
    <property type="entry name" value="AMINO-ACID AMINOTRANSFERASE"/>
    <property type="match status" value="1"/>
</dbReference>
<evidence type="ECO:0000256" key="3">
    <source>
        <dbReference type="ARBA" id="ARBA00011738"/>
    </source>
</evidence>
<accession>A0A0D1Y616</accession>
<evidence type="ECO:0000313" key="8">
    <source>
        <dbReference type="Proteomes" id="UP000182836"/>
    </source>
</evidence>
<reference evidence="5 7" key="1">
    <citation type="submission" date="2015-07" db="EMBL/GenBank/DDBJ databases">
        <title>Fjat-14205 dsm 2895.</title>
        <authorList>
            <person name="Liu B."/>
            <person name="Wang J."/>
            <person name="Zhu Y."/>
            <person name="Liu G."/>
            <person name="Chen Q."/>
            <person name="Chen Z."/>
            <person name="Lan J."/>
            <person name="Che J."/>
            <person name="Ge C."/>
            <person name="Shi H."/>
            <person name="Pan Z."/>
            <person name="Liu X."/>
        </authorList>
    </citation>
    <scope>NUCLEOTIDE SEQUENCE [LARGE SCALE GENOMIC DNA]</scope>
    <source>
        <strain evidence="5 7">DSM 2895</strain>
    </source>
</reference>
<organism evidence="5 7">
    <name type="scientific">Aneurinibacillus migulanus</name>
    <name type="common">Bacillus migulanus</name>
    <dbReference type="NCBI Taxonomy" id="47500"/>
    <lineage>
        <taxon>Bacteria</taxon>
        <taxon>Bacillati</taxon>
        <taxon>Bacillota</taxon>
        <taxon>Bacilli</taxon>
        <taxon>Bacillales</taxon>
        <taxon>Paenibacillaceae</taxon>
        <taxon>Aneurinibacillus group</taxon>
        <taxon>Aneurinibacillus</taxon>
    </lineage>
</organism>
<evidence type="ECO:0000256" key="4">
    <source>
        <dbReference type="ARBA" id="ARBA00022898"/>
    </source>
</evidence>
<evidence type="ECO:0000256" key="1">
    <source>
        <dbReference type="ARBA" id="ARBA00001933"/>
    </source>
</evidence>
<dbReference type="Gene3D" id="3.20.10.10">
    <property type="entry name" value="D-amino Acid Aminotransferase, subunit A, domain 2"/>
    <property type="match status" value="1"/>
</dbReference>
<keyword evidence="4" id="KW-0663">Pyridoxal phosphate</keyword>
<dbReference type="PATRIC" id="fig|47500.12.peg.4335"/>
<protein>
    <submittedName>
        <fullName evidence="6">4-amino-4-deoxychorismate lyase</fullName>
    </submittedName>
</protein>
<comment type="similarity">
    <text evidence="2">Belongs to the class-IV pyridoxal-phosphate-dependent aminotransferase family.</text>
</comment>
<dbReference type="GO" id="GO:0005829">
    <property type="term" value="C:cytosol"/>
    <property type="evidence" value="ECO:0007669"/>
    <property type="project" value="TreeGrafter"/>
</dbReference>
<dbReference type="STRING" id="47500.AF333_31255"/>
<dbReference type="InterPro" id="IPR001544">
    <property type="entry name" value="Aminotrans_IV"/>
</dbReference>
<dbReference type="InterPro" id="IPR043132">
    <property type="entry name" value="BCAT-like_C"/>
</dbReference>
<dbReference type="GO" id="GO:0046394">
    <property type="term" value="P:carboxylic acid biosynthetic process"/>
    <property type="evidence" value="ECO:0007669"/>
    <property type="project" value="UniProtKB-ARBA"/>
</dbReference>
<comment type="cofactor">
    <cofactor evidence="1">
        <name>pyridoxal 5'-phosphate</name>
        <dbReference type="ChEBI" id="CHEBI:597326"/>
    </cofactor>
</comment>
<dbReference type="GO" id="GO:0016829">
    <property type="term" value="F:lyase activity"/>
    <property type="evidence" value="ECO:0007669"/>
    <property type="project" value="UniProtKB-KW"/>
</dbReference>
<dbReference type="EMBL" id="FNED01000037">
    <property type="protein sequence ID" value="SDK06642.1"/>
    <property type="molecule type" value="Genomic_DNA"/>
</dbReference>
<dbReference type="SUPFAM" id="SSF56752">
    <property type="entry name" value="D-aminoacid aminotransferase-like PLP-dependent enzymes"/>
    <property type="match status" value="1"/>
</dbReference>
<sequence>MKVFLDGRIMDSTQAVISPFDHGFLYGLGLFETMRVYGGHIALLEQHYHRLCKAAEELGIVITMTREDLRFAILETLSANGLSDAYVRLDLTAGDKGLGPYAGLYDEPHWLIFVKPLPEFPPSLYETGKRLQVLKRPRNSPEGELRFKSHHYMNNRFGKMEIGPEPDVEGLFLTENGCLAEGIVSNLFFVAEDVIYTPDIKTGILPGTRREFVMELAESHGFTVQEGWYYIERLMVADEVFITNAVQEIVPIHTVNETRIGQGTIGTITKKLLELYRRHIV</sequence>
<dbReference type="RefSeq" id="WP_043063544.1">
    <property type="nucleotide sequence ID" value="NZ_BJOA01000117.1"/>
</dbReference>
<dbReference type="EMBL" id="LGUG01000017">
    <property type="protein sequence ID" value="KON83468.1"/>
    <property type="molecule type" value="Genomic_DNA"/>
</dbReference>